<feature type="compositionally biased region" description="Polar residues" evidence="1">
    <location>
        <begin position="92"/>
        <end position="102"/>
    </location>
</feature>
<feature type="compositionally biased region" description="Basic residues" evidence="1">
    <location>
        <begin position="155"/>
        <end position="167"/>
    </location>
</feature>
<feature type="compositionally biased region" description="Basic and acidic residues" evidence="1">
    <location>
        <begin position="887"/>
        <end position="897"/>
    </location>
</feature>
<feature type="region of interest" description="Disordered" evidence="1">
    <location>
        <begin position="634"/>
        <end position="707"/>
    </location>
</feature>
<dbReference type="AlphaFoldDB" id="A0A9Q1JE83"/>
<proteinExistence type="predicted"/>
<protein>
    <submittedName>
        <fullName evidence="2">Uncharacterized protein</fullName>
    </submittedName>
</protein>
<feature type="compositionally biased region" description="Low complexity" evidence="1">
    <location>
        <begin position="143"/>
        <end position="154"/>
    </location>
</feature>
<evidence type="ECO:0000313" key="3">
    <source>
        <dbReference type="Proteomes" id="UP001153076"/>
    </source>
</evidence>
<feature type="compositionally biased region" description="Low complexity" evidence="1">
    <location>
        <begin position="875"/>
        <end position="885"/>
    </location>
</feature>
<reference evidence="2" key="1">
    <citation type="submission" date="2022-04" db="EMBL/GenBank/DDBJ databases">
        <title>Carnegiea gigantea Genome sequencing and assembly v2.</title>
        <authorList>
            <person name="Copetti D."/>
            <person name="Sanderson M.J."/>
            <person name="Burquez A."/>
            <person name="Wojciechowski M.F."/>
        </authorList>
    </citation>
    <scope>NUCLEOTIDE SEQUENCE</scope>
    <source>
        <strain evidence="2">SGP5-SGP5p</strain>
        <tissue evidence="2">Aerial part</tissue>
    </source>
</reference>
<dbReference type="Proteomes" id="UP001153076">
    <property type="component" value="Unassembled WGS sequence"/>
</dbReference>
<keyword evidence="3" id="KW-1185">Reference proteome</keyword>
<sequence length="915" mass="98618">MHAQCSASRSTARGHSPSRVRTATRRGWTTAPARRVHPTPQGGIERKIISLGSKLPSRGMQPRKPSSVQGLPAPGSSPEEDREWTVHRSSREPANTNENSRAPTCPRRDAPALRGSASGLARAYKLKRSRPSLTIKGFSQPGRSAHPASPLLSPRLRRSARTWKATRLRANPTARRTRRPPRDASEAKPGPTGWSRIRPPRFVPGSPWQQGFGTSCHAIAMTWRWLRCPAWLPSACQAPPPYLKRALITLLALPPGPAASVPGAAAQRSRACGSVQDKRQRSQGCGLACTSLCGQRSRTSGQRHHRAAAQALHSLRTASRTSGQLNRAAGTAFTACGQLQHKRPAFTRAQRAFVAVPGVDINRADFSYSARAIPLESFRRFGGRARSGHQPCLFFILRPDHPPRELQEVWRSCPEWTSTVPIFHTQLGQVTACGQRSQAIGQRSQDSGQRSQAAASVQDKRPAFTGCGQRSGQAASVQRLRPAFRTCGQRSQAAASVQDKRPAFTGCGQRSQAAASVQDKRPAFTCCGQRSQAAASVQDKRPAFTGRGQRSGQAASVHRLRPAFTGCGQRSGQAASRSQPADSVHRLRPAFRTSGQRSQAAASVQDTRPAFTGCGQRSGQAASVQDKRPAFTTCGQRSQAAASVQDKRPAFMTSGQRSQPAASVHRLRPAFRTSGQRSGQAASVHRLRPAFRPSGQRSQAAASVQDKRPAFTACGHRSQAAASVQDKRPAFTGCGQRSGQAASVHSLRPAFTGCGQRSGQAASVHRLRPAFRTSGQRSQAEASVHRLRPAFRTSGQRSQAAASVQDKPPAFRTSGQRSQPAASVHRLRPAFRTSGQRSQAAASVHRLRPAEERLMGHLASTAWKQCPHSVLHPEAQPEAIAQAACARRRDAGGRRPQPEGSTRHPKGASSERSSR</sequence>
<feature type="region of interest" description="Disordered" evidence="1">
    <location>
        <begin position="438"/>
        <end position="472"/>
    </location>
</feature>
<feature type="compositionally biased region" description="Polar residues" evidence="1">
    <location>
        <begin position="568"/>
        <end position="581"/>
    </location>
</feature>
<evidence type="ECO:0000313" key="2">
    <source>
        <dbReference type="EMBL" id="KAJ8419597.1"/>
    </source>
</evidence>
<feature type="region of interest" description="Disordered" evidence="1">
    <location>
        <begin position="1"/>
        <end position="117"/>
    </location>
</feature>
<accession>A0A9Q1JE83</accession>
<gene>
    <name evidence="2" type="ORF">Cgig2_024711</name>
</gene>
<name>A0A9Q1JE83_9CARY</name>
<evidence type="ECO:0000256" key="1">
    <source>
        <dbReference type="SAM" id="MobiDB-lite"/>
    </source>
</evidence>
<feature type="compositionally biased region" description="Polar residues" evidence="1">
    <location>
        <begin position="793"/>
        <end position="802"/>
    </location>
</feature>
<feature type="region of interest" description="Disordered" evidence="1">
    <location>
        <begin position="875"/>
        <end position="915"/>
    </location>
</feature>
<comment type="caution">
    <text evidence="2">The sequence shown here is derived from an EMBL/GenBank/DDBJ whole genome shotgun (WGS) entry which is preliminary data.</text>
</comment>
<feature type="region of interest" description="Disordered" evidence="1">
    <location>
        <begin position="536"/>
        <end position="584"/>
    </location>
</feature>
<feature type="compositionally biased region" description="Polar residues" evidence="1">
    <location>
        <begin position="1"/>
        <end position="13"/>
    </location>
</feature>
<dbReference type="EMBL" id="JAKOGI010004774">
    <property type="protein sequence ID" value="KAJ8419597.1"/>
    <property type="molecule type" value="Genomic_DNA"/>
</dbReference>
<organism evidence="2 3">
    <name type="scientific">Carnegiea gigantea</name>
    <dbReference type="NCBI Taxonomy" id="171969"/>
    <lineage>
        <taxon>Eukaryota</taxon>
        <taxon>Viridiplantae</taxon>
        <taxon>Streptophyta</taxon>
        <taxon>Embryophyta</taxon>
        <taxon>Tracheophyta</taxon>
        <taxon>Spermatophyta</taxon>
        <taxon>Magnoliopsida</taxon>
        <taxon>eudicotyledons</taxon>
        <taxon>Gunneridae</taxon>
        <taxon>Pentapetalae</taxon>
        <taxon>Caryophyllales</taxon>
        <taxon>Cactineae</taxon>
        <taxon>Cactaceae</taxon>
        <taxon>Cactoideae</taxon>
        <taxon>Echinocereeae</taxon>
        <taxon>Carnegiea</taxon>
    </lineage>
</organism>
<feature type="region of interest" description="Disordered" evidence="1">
    <location>
        <begin position="134"/>
        <end position="200"/>
    </location>
</feature>
<feature type="region of interest" description="Disordered" evidence="1">
    <location>
        <begin position="792"/>
        <end position="843"/>
    </location>
</feature>
<feature type="compositionally biased region" description="Low complexity" evidence="1">
    <location>
        <begin position="441"/>
        <end position="456"/>
    </location>
</feature>